<keyword evidence="2" id="KW-0560">Oxidoreductase</keyword>
<name>A0A381SBK0_9ZZZZ</name>
<dbReference type="PRINTS" id="PR00081">
    <property type="entry name" value="GDHRDH"/>
</dbReference>
<dbReference type="PANTHER" id="PTHR45024:SF2">
    <property type="entry name" value="SCP2 DOMAIN-CONTAINING PROTEIN"/>
    <property type="match status" value="1"/>
</dbReference>
<evidence type="ECO:0000313" key="3">
    <source>
        <dbReference type="EMBL" id="SVA00688.1"/>
    </source>
</evidence>
<dbReference type="Pfam" id="PF00106">
    <property type="entry name" value="adh_short"/>
    <property type="match status" value="1"/>
</dbReference>
<accession>A0A381SBK0</accession>
<dbReference type="InterPro" id="IPR036291">
    <property type="entry name" value="NAD(P)-bd_dom_sf"/>
</dbReference>
<dbReference type="AlphaFoldDB" id="A0A381SBK0"/>
<proteinExistence type="inferred from homology"/>
<evidence type="ECO:0008006" key="4">
    <source>
        <dbReference type="Google" id="ProtNLM"/>
    </source>
</evidence>
<protein>
    <recommendedName>
        <fullName evidence="4">SDR family NAD(P)-dependent oxidoreductase</fullName>
    </recommendedName>
</protein>
<dbReference type="SUPFAM" id="SSF51735">
    <property type="entry name" value="NAD(P)-binding Rossmann-fold domains"/>
    <property type="match status" value="1"/>
</dbReference>
<dbReference type="InterPro" id="IPR002347">
    <property type="entry name" value="SDR_fam"/>
</dbReference>
<sequence length="149" mass="15539">MGTLLKDKVAVVTGSGRGIGRGIALLLAEQGARVVVNDLGGAVDGSGDSATPADEVVNEIRAAGGEAVANYDSVATMDGGENIIKAALDNFEKIDIVVAVAGILRDRMLFNMTEEEWDAVIAVHLKGTFTVAKAASILFRQQRSGRIIN</sequence>
<gene>
    <name evidence="3" type="ORF">METZ01_LOCUS53542</name>
</gene>
<organism evidence="3">
    <name type="scientific">marine metagenome</name>
    <dbReference type="NCBI Taxonomy" id="408172"/>
    <lineage>
        <taxon>unclassified sequences</taxon>
        <taxon>metagenomes</taxon>
        <taxon>ecological metagenomes</taxon>
    </lineage>
</organism>
<dbReference type="Gene3D" id="3.40.50.720">
    <property type="entry name" value="NAD(P)-binding Rossmann-like Domain"/>
    <property type="match status" value="1"/>
</dbReference>
<dbReference type="GO" id="GO:0016491">
    <property type="term" value="F:oxidoreductase activity"/>
    <property type="evidence" value="ECO:0007669"/>
    <property type="project" value="UniProtKB-KW"/>
</dbReference>
<reference evidence="3" key="1">
    <citation type="submission" date="2018-05" db="EMBL/GenBank/DDBJ databases">
        <authorList>
            <person name="Lanie J.A."/>
            <person name="Ng W.-L."/>
            <person name="Kazmierczak K.M."/>
            <person name="Andrzejewski T.M."/>
            <person name="Davidsen T.M."/>
            <person name="Wayne K.J."/>
            <person name="Tettelin H."/>
            <person name="Glass J.I."/>
            <person name="Rusch D."/>
            <person name="Podicherti R."/>
            <person name="Tsui H.-C.T."/>
            <person name="Winkler M.E."/>
        </authorList>
    </citation>
    <scope>NUCLEOTIDE SEQUENCE</scope>
</reference>
<evidence type="ECO:0000256" key="1">
    <source>
        <dbReference type="ARBA" id="ARBA00006484"/>
    </source>
</evidence>
<feature type="non-terminal residue" evidence="3">
    <location>
        <position position="149"/>
    </location>
</feature>
<evidence type="ECO:0000256" key="2">
    <source>
        <dbReference type="ARBA" id="ARBA00023002"/>
    </source>
</evidence>
<dbReference type="PANTHER" id="PTHR45024">
    <property type="entry name" value="DEHYDROGENASES, SHORT CHAIN"/>
    <property type="match status" value="1"/>
</dbReference>
<dbReference type="EMBL" id="UINC01002826">
    <property type="protein sequence ID" value="SVA00688.1"/>
    <property type="molecule type" value="Genomic_DNA"/>
</dbReference>
<dbReference type="InterPro" id="IPR051687">
    <property type="entry name" value="Peroxisomal_Beta-Oxidation"/>
</dbReference>
<comment type="similarity">
    <text evidence="1">Belongs to the short-chain dehydrogenases/reductases (SDR) family.</text>
</comment>